<sequence>MPINIALRRSQMAQNNARRAALNSDRAAVLYGSGSGSGFAGQHVIKADNLQLVFDDYVPNSNSNRAMNAHTPRPKTTPASLGGAIHFPNPGRGQYYLLSSRF</sequence>
<comment type="caution">
    <text evidence="2">The sequence shown here is derived from an EMBL/GenBank/DDBJ whole genome shotgun (WGS) entry which is preliminary data.</text>
</comment>
<reference evidence="2 3" key="1">
    <citation type="submission" date="2024-02" db="EMBL/GenBank/DDBJ databases">
        <title>A draft genome for the cacao thread blight pathogen Marasmius crinis-equi.</title>
        <authorList>
            <person name="Cohen S.P."/>
            <person name="Baruah I.K."/>
            <person name="Amoako-Attah I."/>
            <person name="Bukari Y."/>
            <person name="Meinhardt L.W."/>
            <person name="Bailey B.A."/>
        </authorList>
    </citation>
    <scope>NUCLEOTIDE SEQUENCE [LARGE SCALE GENOMIC DNA]</scope>
    <source>
        <strain evidence="2 3">GH-76</strain>
    </source>
</reference>
<proteinExistence type="predicted"/>
<name>A0ABR3ESU1_9AGAR</name>
<dbReference type="Proteomes" id="UP001465976">
    <property type="component" value="Unassembled WGS sequence"/>
</dbReference>
<dbReference type="EMBL" id="JBAHYK010002055">
    <property type="protein sequence ID" value="KAL0565971.1"/>
    <property type="molecule type" value="Genomic_DNA"/>
</dbReference>
<evidence type="ECO:0000256" key="1">
    <source>
        <dbReference type="SAM" id="MobiDB-lite"/>
    </source>
</evidence>
<accession>A0ABR3ESU1</accession>
<protein>
    <submittedName>
        <fullName evidence="2">Uncharacterized protein</fullName>
    </submittedName>
</protein>
<organism evidence="2 3">
    <name type="scientific">Marasmius crinis-equi</name>
    <dbReference type="NCBI Taxonomy" id="585013"/>
    <lineage>
        <taxon>Eukaryota</taxon>
        <taxon>Fungi</taxon>
        <taxon>Dikarya</taxon>
        <taxon>Basidiomycota</taxon>
        <taxon>Agaricomycotina</taxon>
        <taxon>Agaricomycetes</taxon>
        <taxon>Agaricomycetidae</taxon>
        <taxon>Agaricales</taxon>
        <taxon>Marasmiineae</taxon>
        <taxon>Marasmiaceae</taxon>
        <taxon>Marasmius</taxon>
    </lineage>
</organism>
<gene>
    <name evidence="2" type="ORF">V5O48_016046</name>
</gene>
<feature type="region of interest" description="Disordered" evidence="1">
    <location>
        <begin position="63"/>
        <end position="84"/>
    </location>
</feature>
<evidence type="ECO:0000313" key="2">
    <source>
        <dbReference type="EMBL" id="KAL0565971.1"/>
    </source>
</evidence>
<keyword evidence="3" id="KW-1185">Reference proteome</keyword>
<evidence type="ECO:0000313" key="3">
    <source>
        <dbReference type="Proteomes" id="UP001465976"/>
    </source>
</evidence>